<organism evidence="1 2">
    <name type="scientific">Alsobacter soli</name>
    <dbReference type="NCBI Taxonomy" id="2109933"/>
    <lineage>
        <taxon>Bacteria</taxon>
        <taxon>Pseudomonadati</taxon>
        <taxon>Pseudomonadota</taxon>
        <taxon>Alphaproteobacteria</taxon>
        <taxon>Hyphomicrobiales</taxon>
        <taxon>Alsobacteraceae</taxon>
        <taxon>Alsobacter</taxon>
    </lineage>
</organism>
<dbReference type="InterPro" id="IPR009333">
    <property type="entry name" value="DUF992"/>
</dbReference>
<dbReference type="OrthoDB" id="7362478at2"/>
<gene>
    <name evidence="1" type="ORF">SLNSH_21915</name>
</gene>
<dbReference type="Pfam" id="PF06186">
    <property type="entry name" value="DUF992"/>
    <property type="match status" value="1"/>
</dbReference>
<dbReference type="AlphaFoldDB" id="A0A2T1HMJ3"/>
<sequence>MAAPPADAAVKVGALRCNVSGSLGLIITSAKTMACTFTPSRGPRETYVGTIRRFGLDIGATERGVLAWGVFAPTSAWPRGALAGSYGGASAEATAGAGVSANALIGGNNNTISLQPISIGAQVGANLAVGVSALELRPTR</sequence>
<keyword evidence="2" id="KW-1185">Reference proteome</keyword>
<accession>A0A2T1HMJ3</accession>
<evidence type="ECO:0000313" key="1">
    <source>
        <dbReference type="EMBL" id="PSC02870.1"/>
    </source>
</evidence>
<proteinExistence type="predicted"/>
<dbReference type="Proteomes" id="UP000239772">
    <property type="component" value="Unassembled WGS sequence"/>
</dbReference>
<name>A0A2T1HMJ3_9HYPH</name>
<comment type="caution">
    <text evidence="1">The sequence shown here is derived from an EMBL/GenBank/DDBJ whole genome shotgun (WGS) entry which is preliminary data.</text>
</comment>
<dbReference type="EMBL" id="PVZS01000036">
    <property type="protein sequence ID" value="PSC02870.1"/>
    <property type="molecule type" value="Genomic_DNA"/>
</dbReference>
<protein>
    <submittedName>
        <fullName evidence="1">DUF992 domain-containing protein</fullName>
    </submittedName>
</protein>
<reference evidence="2" key="1">
    <citation type="submission" date="2018-03" db="EMBL/GenBank/DDBJ databases">
        <authorList>
            <person name="Sun L."/>
            <person name="Liu H."/>
            <person name="Chen W."/>
            <person name="Huang K."/>
            <person name="Liu W."/>
            <person name="Gao X."/>
        </authorList>
    </citation>
    <scope>NUCLEOTIDE SEQUENCE [LARGE SCALE GENOMIC DNA]</scope>
    <source>
        <strain evidence="2">SH9</strain>
    </source>
</reference>
<evidence type="ECO:0000313" key="2">
    <source>
        <dbReference type="Proteomes" id="UP000239772"/>
    </source>
</evidence>